<reference evidence="1 2" key="1">
    <citation type="submission" date="2024-04" db="EMBL/GenBank/DDBJ databases">
        <title>New Clade of Flavobacterium.</title>
        <authorList>
            <person name="Matos L."/>
            <person name="Proenca D.N."/>
            <person name="Fransisco R.M."/>
            <person name="Chung A.P."/>
            <person name="Maccario L."/>
            <person name="Sorensen S.J."/>
            <person name="Morais P.V."/>
        </authorList>
    </citation>
    <scope>NUCLEOTIDE SEQUENCE [LARGE SCALE GENOMIC DNA]</scope>
    <source>
        <strain evidence="1 2">FZUC8N2.13</strain>
    </source>
</reference>
<dbReference type="EMBL" id="JBCFQL010000006">
    <property type="protein sequence ID" value="MFA9191101.1"/>
    <property type="molecule type" value="Genomic_DNA"/>
</dbReference>
<organism evidence="1 2">
    <name type="scientific">Flavobacterium zubiriense</name>
    <dbReference type="NCBI Taxonomy" id="3138075"/>
    <lineage>
        <taxon>Bacteria</taxon>
        <taxon>Pseudomonadati</taxon>
        <taxon>Bacteroidota</taxon>
        <taxon>Flavobacteriia</taxon>
        <taxon>Flavobacteriales</taxon>
        <taxon>Flavobacteriaceae</taxon>
        <taxon>Flavobacterium</taxon>
    </lineage>
</organism>
<gene>
    <name evidence="1" type="ORF">AAGV28_06930</name>
</gene>
<comment type="caution">
    <text evidence="1">The sequence shown here is derived from an EMBL/GenBank/DDBJ whole genome shotgun (WGS) entry which is preliminary data.</text>
</comment>
<evidence type="ECO:0000313" key="1">
    <source>
        <dbReference type="EMBL" id="MFA9191101.1"/>
    </source>
</evidence>
<accession>A0ABV4TDR4</accession>
<dbReference type="Proteomes" id="UP001574169">
    <property type="component" value="Unassembled WGS sequence"/>
</dbReference>
<keyword evidence="2" id="KW-1185">Reference proteome</keyword>
<name>A0ABV4TDR4_9FLAO</name>
<dbReference type="RefSeq" id="WP_373406094.1">
    <property type="nucleotide sequence ID" value="NZ_JBCFQL010000006.1"/>
</dbReference>
<sequence>MLEELQSKIDLYQEQIDNLNQSGHFTDKEIETQSIPLKAKLSILKSVKALRVLSIESDEAANKMMEFFDAAENKKKPIHVKYGMTPESYEEGSIYHKQCFEPLFIIPNQKTQEA</sequence>
<protein>
    <submittedName>
        <fullName evidence="1">Uncharacterized protein</fullName>
    </submittedName>
</protein>
<proteinExistence type="predicted"/>
<evidence type="ECO:0000313" key="2">
    <source>
        <dbReference type="Proteomes" id="UP001574169"/>
    </source>
</evidence>